<feature type="binding site" evidence="9">
    <location>
        <position position="69"/>
    </location>
    <ligand>
        <name>substrate</name>
    </ligand>
</feature>
<feature type="binding site" evidence="10">
    <location>
        <position position="69"/>
    </location>
    <ligand>
        <name>Mg(2+)</name>
        <dbReference type="ChEBI" id="CHEBI:18420"/>
        <label>1</label>
        <note>catalytic</note>
    </ligand>
</feature>
<comment type="catalytic activity">
    <reaction evidence="1 9">
        <text>adenosine 3',5'-bisphosphate + H2O = AMP + phosphate</text>
        <dbReference type="Rhea" id="RHEA:10040"/>
        <dbReference type="ChEBI" id="CHEBI:15377"/>
        <dbReference type="ChEBI" id="CHEBI:43474"/>
        <dbReference type="ChEBI" id="CHEBI:58343"/>
        <dbReference type="ChEBI" id="CHEBI:456215"/>
        <dbReference type="EC" id="3.1.3.7"/>
    </reaction>
</comment>
<dbReference type="GO" id="GO:0008441">
    <property type="term" value="F:3'(2'),5'-bisphosphate nucleotidase activity"/>
    <property type="evidence" value="ECO:0007669"/>
    <property type="project" value="UniProtKB-UniRule"/>
</dbReference>
<feature type="binding site" evidence="9">
    <location>
        <position position="219"/>
    </location>
    <ligand>
        <name>Mg(2+)</name>
        <dbReference type="ChEBI" id="CHEBI:18420"/>
        <label>2</label>
    </ligand>
</feature>
<feature type="binding site" evidence="9">
    <location>
        <begin position="91"/>
        <end position="94"/>
    </location>
    <ligand>
        <name>substrate</name>
    </ligand>
</feature>
<comment type="similarity">
    <text evidence="2 9">Belongs to the inositol monophosphatase superfamily. CysQ family.</text>
</comment>
<evidence type="ECO:0000256" key="5">
    <source>
        <dbReference type="ARBA" id="ARBA00022723"/>
    </source>
</evidence>
<dbReference type="NCBIfam" id="TIGR01331">
    <property type="entry name" value="bisphos_cysQ"/>
    <property type="match status" value="1"/>
</dbReference>
<evidence type="ECO:0000313" key="12">
    <source>
        <dbReference type="Proteomes" id="UP000198324"/>
    </source>
</evidence>
<dbReference type="GO" id="GO:0005886">
    <property type="term" value="C:plasma membrane"/>
    <property type="evidence" value="ECO:0007669"/>
    <property type="project" value="UniProtKB-SubCell"/>
</dbReference>
<protein>
    <recommendedName>
        <fullName evidence="9">3'(2'),5'-bisphosphate nucleotidase CysQ</fullName>
        <ecNumber evidence="9">3.1.3.7</ecNumber>
    </recommendedName>
    <alternativeName>
        <fullName evidence="9">3'(2'),5-bisphosphonucleoside 3'(2')-phosphohydrolase</fullName>
    </alternativeName>
    <alternativeName>
        <fullName evidence="9">3'-phosphoadenosine 5'-phosphate phosphatase</fullName>
        <shortName evidence="9">PAP phosphatase</shortName>
    </alternativeName>
</protein>
<dbReference type="Gene3D" id="3.30.540.10">
    <property type="entry name" value="Fructose-1,6-Bisphosphatase, subunit A, domain 1"/>
    <property type="match status" value="1"/>
</dbReference>
<dbReference type="PROSITE" id="PS00629">
    <property type="entry name" value="IMP_1"/>
    <property type="match status" value="1"/>
</dbReference>
<dbReference type="InterPro" id="IPR050725">
    <property type="entry name" value="CysQ/Inositol_MonoPase"/>
</dbReference>
<feature type="binding site" evidence="10">
    <location>
        <position position="89"/>
    </location>
    <ligand>
        <name>Mg(2+)</name>
        <dbReference type="ChEBI" id="CHEBI:18420"/>
        <label>1</label>
        <note>catalytic</note>
    </ligand>
</feature>
<evidence type="ECO:0000256" key="1">
    <source>
        <dbReference type="ARBA" id="ARBA00001625"/>
    </source>
</evidence>
<name>A0A239B462_9BACT</name>
<dbReference type="EC" id="3.1.3.7" evidence="9"/>
<feature type="binding site" evidence="10">
    <location>
        <position position="92"/>
    </location>
    <ligand>
        <name>Mg(2+)</name>
        <dbReference type="ChEBI" id="CHEBI:18420"/>
        <label>1</label>
        <note>catalytic</note>
    </ligand>
</feature>
<sequence>MNAQPMDSLAALAAIAEAAGLAILDVRRQGFQVSYKDDRSPLTRADLAAHETIMRGLERAFPEVPVLSEEGADRPYSERGGWERLFIVDPLDGTKEFVKDNGEFCVCIALAENGFPALGAVHVPTRGATYVGGLGLGAFRRDVANGQPGPWRAIAVRRPDAGGLVVLASRSHPSPELETYLTGKHVRERITAGSALKFCLVAEGAADLYPRFNPTREWDTAAGQAVLEGAGGSVLRFADGRPGPRLPVNKPDLFNGPFLASALPL</sequence>
<reference evidence="11 12" key="1">
    <citation type="submission" date="2017-06" db="EMBL/GenBank/DDBJ databases">
        <authorList>
            <person name="Kim H.J."/>
            <person name="Triplett B.A."/>
        </authorList>
    </citation>
    <scope>NUCLEOTIDE SEQUENCE [LARGE SCALE GENOMIC DNA]</scope>
    <source>
        <strain evidence="11 12">DSM 13116</strain>
    </source>
</reference>
<comment type="cofactor">
    <cofactor evidence="9 10">
        <name>Mg(2+)</name>
        <dbReference type="ChEBI" id="CHEBI:18420"/>
    </cofactor>
</comment>
<keyword evidence="4" id="KW-0997">Cell inner membrane</keyword>
<evidence type="ECO:0000256" key="3">
    <source>
        <dbReference type="ARBA" id="ARBA00022475"/>
    </source>
</evidence>
<dbReference type="SUPFAM" id="SSF56655">
    <property type="entry name" value="Carbohydrate phosphatase"/>
    <property type="match status" value="1"/>
</dbReference>
<dbReference type="AlphaFoldDB" id="A0A239B462"/>
<dbReference type="InterPro" id="IPR000760">
    <property type="entry name" value="Inositol_monophosphatase-like"/>
</dbReference>
<evidence type="ECO:0000313" key="11">
    <source>
        <dbReference type="EMBL" id="SNS02650.1"/>
    </source>
</evidence>
<keyword evidence="5 9" id="KW-0479">Metal-binding</keyword>
<evidence type="ECO:0000256" key="9">
    <source>
        <dbReference type="HAMAP-Rule" id="MF_02095"/>
    </source>
</evidence>
<evidence type="ECO:0000256" key="10">
    <source>
        <dbReference type="PIRSR" id="PIRSR600760-2"/>
    </source>
</evidence>
<dbReference type="GO" id="GO:0046854">
    <property type="term" value="P:phosphatidylinositol phosphate biosynthetic process"/>
    <property type="evidence" value="ECO:0007669"/>
    <property type="project" value="InterPro"/>
</dbReference>
<dbReference type="Gene3D" id="3.40.190.80">
    <property type="match status" value="1"/>
</dbReference>
<feature type="binding site" evidence="9">
    <location>
        <position position="91"/>
    </location>
    <ligand>
        <name>Mg(2+)</name>
        <dbReference type="ChEBI" id="CHEBI:18420"/>
        <label>1</label>
    </ligand>
</feature>
<comment type="function">
    <text evidence="9">Converts adenosine-3',5'-bisphosphate (PAP) to AMP.</text>
</comment>
<dbReference type="HAMAP" id="MF_02095">
    <property type="entry name" value="CysQ"/>
    <property type="match status" value="1"/>
</dbReference>
<dbReference type="PROSITE" id="PS00630">
    <property type="entry name" value="IMP_2"/>
    <property type="match status" value="1"/>
</dbReference>
<proteinExistence type="inferred from homology"/>
<feature type="binding site" evidence="10">
    <location>
        <position position="91"/>
    </location>
    <ligand>
        <name>Mg(2+)</name>
        <dbReference type="ChEBI" id="CHEBI:18420"/>
        <label>1</label>
        <note>catalytic</note>
    </ligand>
</feature>
<dbReference type="Proteomes" id="UP000198324">
    <property type="component" value="Unassembled WGS sequence"/>
</dbReference>
<comment type="subcellular location">
    <subcellularLocation>
        <location evidence="9">Cell membrane</location>
        <topology evidence="9">Peripheral membrane protein</topology>
        <orientation evidence="9">Cytoplasmic side</orientation>
    </subcellularLocation>
</comment>
<evidence type="ECO:0000256" key="8">
    <source>
        <dbReference type="ARBA" id="ARBA00023136"/>
    </source>
</evidence>
<dbReference type="CDD" id="cd01638">
    <property type="entry name" value="CysQ"/>
    <property type="match status" value="1"/>
</dbReference>
<dbReference type="InterPro" id="IPR020583">
    <property type="entry name" value="Inositol_monoP_metal-BS"/>
</dbReference>
<feature type="binding site" evidence="9">
    <location>
        <position position="219"/>
    </location>
    <ligand>
        <name>substrate</name>
    </ligand>
</feature>
<keyword evidence="7 9" id="KW-0460">Magnesium</keyword>
<organism evidence="11 12">
    <name type="scientific">Humidesulfovibrio mexicanus</name>
    <dbReference type="NCBI Taxonomy" id="147047"/>
    <lineage>
        <taxon>Bacteria</taxon>
        <taxon>Pseudomonadati</taxon>
        <taxon>Thermodesulfobacteriota</taxon>
        <taxon>Desulfovibrionia</taxon>
        <taxon>Desulfovibrionales</taxon>
        <taxon>Desulfovibrionaceae</taxon>
        <taxon>Humidesulfovibrio</taxon>
    </lineage>
</organism>
<dbReference type="GO" id="GO:0050427">
    <property type="term" value="P:3'-phosphoadenosine 5'-phosphosulfate metabolic process"/>
    <property type="evidence" value="ECO:0007669"/>
    <property type="project" value="TreeGrafter"/>
</dbReference>
<feature type="binding site" evidence="9">
    <location>
        <position position="92"/>
    </location>
    <ligand>
        <name>Mg(2+)</name>
        <dbReference type="ChEBI" id="CHEBI:18420"/>
        <label>2</label>
    </ligand>
</feature>
<evidence type="ECO:0000256" key="4">
    <source>
        <dbReference type="ARBA" id="ARBA00022519"/>
    </source>
</evidence>
<dbReference type="PANTHER" id="PTHR43028">
    <property type="entry name" value="3'(2'),5'-BISPHOSPHATE NUCLEOTIDASE 1"/>
    <property type="match status" value="1"/>
</dbReference>
<dbReference type="GO" id="GO:0000103">
    <property type="term" value="P:sulfate assimilation"/>
    <property type="evidence" value="ECO:0007669"/>
    <property type="project" value="TreeGrafter"/>
</dbReference>
<dbReference type="OrthoDB" id="9785695at2"/>
<gene>
    <name evidence="9" type="primary">cysQ</name>
    <name evidence="11" type="ORF">SAMN04488503_2418</name>
</gene>
<keyword evidence="12" id="KW-1185">Reference proteome</keyword>
<keyword evidence="3 9" id="KW-1003">Cell membrane</keyword>
<accession>A0A239B462</accession>
<dbReference type="RefSeq" id="WP_089274613.1">
    <property type="nucleotide sequence ID" value="NZ_FZOC01000004.1"/>
</dbReference>
<dbReference type="EMBL" id="FZOC01000004">
    <property type="protein sequence ID" value="SNS02650.1"/>
    <property type="molecule type" value="Genomic_DNA"/>
</dbReference>
<feature type="binding site" evidence="9">
    <location>
        <position position="89"/>
    </location>
    <ligand>
        <name>Mg(2+)</name>
        <dbReference type="ChEBI" id="CHEBI:18420"/>
        <label>2</label>
    </ligand>
</feature>
<feature type="binding site" evidence="10">
    <location>
        <position position="219"/>
    </location>
    <ligand>
        <name>Mg(2+)</name>
        <dbReference type="ChEBI" id="CHEBI:18420"/>
        <label>1</label>
        <note>catalytic</note>
    </ligand>
</feature>
<feature type="binding site" evidence="9">
    <location>
        <position position="89"/>
    </location>
    <ligand>
        <name>Mg(2+)</name>
        <dbReference type="ChEBI" id="CHEBI:18420"/>
        <label>1</label>
    </ligand>
</feature>
<keyword evidence="6 9" id="KW-0378">Hydrolase</keyword>
<feature type="binding site" evidence="9">
    <location>
        <position position="69"/>
    </location>
    <ligand>
        <name>Mg(2+)</name>
        <dbReference type="ChEBI" id="CHEBI:18420"/>
        <label>1</label>
    </ligand>
</feature>
<evidence type="ECO:0000256" key="2">
    <source>
        <dbReference type="ARBA" id="ARBA00005289"/>
    </source>
</evidence>
<keyword evidence="8 9" id="KW-0472">Membrane</keyword>
<evidence type="ECO:0000256" key="6">
    <source>
        <dbReference type="ARBA" id="ARBA00022801"/>
    </source>
</evidence>
<dbReference type="InterPro" id="IPR020550">
    <property type="entry name" value="Inositol_monophosphatase_CS"/>
</dbReference>
<dbReference type="GO" id="GO:0000287">
    <property type="term" value="F:magnesium ion binding"/>
    <property type="evidence" value="ECO:0007669"/>
    <property type="project" value="UniProtKB-UniRule"/>
</dbReference>
<dbReference type="InterPro" id="IPR006240">
    <property type="entry name" value="CysQ"/>
</dbReference>
<evidence type="ECO:0000256" key="7">
    <source>
        <dbReference type="ARBA" id="ARBA00022842"/>
    </source>
</evidence>
<dbReference type="PANTHER" id="PTHR43028:SF5">
    <property type="entry name" value="3'(2'),5'-BISPHOSPHATE NUCLEOTIDASE 1"/>
    <property type="match status" value="1"/>
</dbReference>
<dbReference type="Pfam" id="PF00459">
    <property type="entry name" value="Inositol_P"/>
    <property type="match status" value="1"/>
</dbReference>